<comment type="subcellular location">
    <subcellularLocation>
        <location evidence="1">Membrane</location>
        <topology evidence="1">Multi-pass membrane protein</topology>
    </subcellularLocation>
</comment>
<dbReference type="CDD" id="cd03250">
    <property type="entry name" value="ABCC_MRP_domain1"/>
    <property type="match status" value="1"/>
</dbReference>
<dbReference type="CDD" id="cd18597">
    <property type="entry name" value="ABC_6TM_YOR1_D1_like"/>
    <property type="match status" value="1"/>
</dbReference>
<evidence type="ECO:0000259" key="11">
    <source>
        <dbReference type="PROSITE" id="PS50929"/>
    </source>
</evidence>
<keyword evidence="4" id="KW-0547">Nucleotide-binding</keyword>
<feature type="transmembrane region" description="Helical" evidence="9">
    <location>
        <begin position="888"/>
        <end position="910"/>
    </location>
</feature>
<dbReference type="PROSITE" id="PS00211">
    <property type="entry name" value="ABC_TRANSPORTER_1"/>
    <property type="match status" value="2"/>
</dbReference>
<dbReference type="SUPFAM" id="SSF52540">
    <property type="entry name" value="P-loop containing nucleoside triphosphate hydrolases"/>
    <property type="match status" value="2"/>
</dbReference>
<dbReference type="Gene3D" id="3.40.50.300">
    <property type="entry name" value="P-loop containing nucleotide triphosphate hydrolases"/>
    <property type="match status" value="2"/>
</dbReference>
<dbReference type="SUPFAM" id="SSF90123">
    <property type="entry name" value="ABC transporter transmembrane region"/>
    <property type="match status" value="2"/>
</dbReference>
<feature type="transmembrane region" description="Helical" evidence="9">
    <location>
        <begin position="330"/>
        <end position="347"/>
    </location>
</feature>
<dbReference type="PANTHER" id="PTHR24223">
    <property type="entry name" value="ATP-BINDING CASSETTE SUB-FAMILY C"/>
    <property type="match status" value="1"/>
</dbReference>
<dbReference type="CDD" id="cd18606">
    <property type="entry name" value="ABC_6TM_YOR1_D2_like"/>
    <property type="match status" value="1"/>
</dbReference>
<dbReference type="Gene3D" id="1.20.1560.10">
    <property type="entry name" value="ABC transporter type 1, transmembrane domain"/>
    <property type="match status" value="2"/>
</dbReference>
<dbReference type="InterPro" id="IPR017871">
    <property type="entry name" value="ABC_transporter-like_CS"/>
</dbReference>
<gene>
    <name evidence="12" type="ORF">NLU13_6624</name>
</gene>
<keyword evidence="3 9" id="KW-0812">Transmembrane</keyword>
<evidence type="ECO:0000256" key="1">
    <source>
        <dbReference type="ARBA" id="ARBA00004141"/>
    </source>
</evidence>
<evidence type="ECO:0000256" key="7">
    <source>
        <dbReference type="ARBA" id="ARBA00023136"/>
    </source>
</evidence>
<feature type="compositionally biased region" description="Basic residues" evidence="8">
    <location>
        <begin position="42"/>
        <end position="55"/>
    </location>
</feature>
<feature type="region of interest" description="Disordered" evidence="8">
    <location>
        <begin position="241"/>
        <end position="261"/>
    </location>
</feature>
<dbReference type="EMBL" id="JAPDFR010000005">
    <property type="protein sequence ID" value="KAK0386788.1"/>
    <property type="molecule type" value="Genomic_DNA"/>
</dbReference>
<comment type="caution">
    <text evidence="12">The sequence shown here is derived from an EMBL/GenBank/DDBJ whole genome shotgun (WGS) entry which is preliminary data.</text>
</comment>
<dbReference type="PROSITE" id="PS50929">
    <property type="entry name" value="ABC_TM1F"/>
    <property type="match status" value="2"/>
</dbReference>
<evidence type="ECO:0000256" key="3">
    <source>
        <dbReference type="ARBA" id="ARBA00022692"/>
    </source>
</evidence>
<keyword evidence="7 9" id="KW-0472">Membrane</keyword>
<feature type="domain" description="ABC transmembrane type-1" evidence="11">
    <location>
        <begin position="854"/>
        <end position="1129"/>
    </location>
</feature>
<feature type="transmembrane region" description="Helical" evidence="9">
    <location>
        <begin position="141"/>
        <end position="169"/>
    </location>
</feature>
<protein>
    <submittedName>
        <fullName evidence="12">Uncharacterized protein</fullName>
    </submittedName>
</protein>
<keyword evidence="2" id="KW-0813">Transport</keyword>
<feature type="domain" description="ABC transmembrane type-1" evidence="11">
    <location>
        <begin position="142"/>
        <end position="470"/>
    </location>
</feature>
<dbReference type="FunFam" id="3.40.50.300:FF:000997">
    <property type="entry name" value="Multidrug resistance-associated protein 1"/>
    <property type="match status" value="1"/>
</dbReference>
<accession>A0AA39GHI9</accession>
<dbReference type="GO" id="GO:0140359">
    <property type="term" value="F:ABC-type transporter activity"/>
    <property type="evidence" value="ECO:0007669"/>
    <property type="project" value="InterPro"/>
</dbReference>
<organism evidence="12 13">
    <name type="scientific">Sarocladium strictum</name>
    <name type="common">Black bundle disease fungus</name>
    <name type="synonym">Acremonium strictum</name>
    <dbReference type="NCBI Taxonomy" id="5046"/>
    <lineage>
        <taxon>Eukaryota</taxon>
        <taxon>Fungi</taxon>
        <taxon>Dikarya</taxon>
        <taxon>Ascomycota</taxon>
        <taxon>Pezizomycotina</taxon>
        <taxon>Sordariomycetes</taxon>
        <taxon>Hypocreomycetidae</taxon>
        <taxon>Hypocreales</taxon>
        <taxon>Sarocladiaceae</taxon>
        <taxon>Sarocladium</taxon>
    </lineage>
</organism>
<evidence type="ECO:0000259" key="10">
    <source>
        <dbReference type="PROSITE" id="PS50893"/>
    </source>
</evidence>
<evidence type="ECO:0000313" key="12">
    <source>
        <dbReference type="EMBL" id="KAK0386788.1"/>
    </source>
</evidence>
<proteinExistence type="predicted"/>
<feature type="transmembrane region" description="Helical" evidence="9">
    <location>
        <begin position="966"/>
        <end position="985"/>
    </location>
</feature>
<dbReference type="InterPro" id="IPR011527">
    <property type="entry name" value="ABC1_TM_dom"/>
</dbReference>
<dbReference type="SMART" id="SM00382">
    <property type="entry name" value="AAA"/>
    <property type="match status" value="2"/>
</dbReference>
<feature type="domain" description="ABC transporter" evidence="10">
    <location>
        <begin position="1165"/>
        <end position="1410"/>
    </location>
</feature>
<dbReference type="GO" id="GO:0016887">
    <property type="term" value="F:ATP hydrolysis activity"/>
    <property type="evidence" value="ECO:0007669"/>
    <property type="project" value="InterPro"/>
</dbReference>
<feature type="transmembrane region" description="Helical" evidence="9">
    <location>
        <begin position="407"/>
        <end position="434"/>
    </location>
</feature>
<dbReference type="PANTHER" id="PTHR24223:SF464">
    <property type="entry name" value="ABC-TYPE TRANSPORTER CICA"/>
    <property type="match status" value="1"/>
</dbReference>
<dbReference type="GO" id="GO:0005524">
    <property type="term" value="F:ATP binding"/>
    <property type="evidence" value="ECO:0007669"/>
    <property type="project" value="UniProtKB-KW"/>
</dbReference>
<feature type="transmembrane region" description="Helical" evidence="9">
    <location>
        <begin position="854"/>
        <end position="876"/>
    </location>
</feature>
<keyword evidence="5" id="KW-0067">ATP-binding</keyword>
<evidence type="ECO:0000313" key="13">
    <source>
        <dbReference type="Proteomes" id="UP001175261"/>
    </source>
</evidence>
<reference evidence="12" key="1">
    <citation type="submission" date="2022-10" db="EMBL/GenBank/DDBJ databases">
        <title>Determination and structural analysis of whole genome sequence of Sarocladium strictum F4-1.</title>
        <authorList>
            <person name="Hu L."/>
            <person name="Jiang Y."/>
        </authorList>
    </citation>
    <scope>NUCLEOTIDE SEQUENCE</scope>
    <source>
        <strain evidence="12">F4-1</strain>
    </source>
</reference>
<dbReference type="InterPro" id="IPR050173">
    <property type="entry name" value="ABC_transporter_C-like"/>
</dbReference>
<feature type="region of interest" description="Disordered" evidence="8">
    <location>
        <begin position="1"/>
        <end position="66"/>
    </location>
</feature>
<dbReference type="GO" id="GO:0016020">
    <property type="term" value="C:membrane"/>
    <property type="evidence" value="ECO:0007669"/>
    <property type="project" value="UniProtKB-SubCell"/>
</dbReference>
<dbReference type="CDD" id="cd03244">
    <property type="entry name" value="ABCC_MRP_domain2"/>
    <property type="match status" value="1"/>
</dbReference>
<dbReference type="InterPro" id="IPR036640">
    <property type="entry name" value="ABC1_TM_sf"/>
</dbReference>
<name>A0AA39GHI9_SARSR</name>
<feature type="transmembrane region" description="Helical" evidence="9">
    <location>
        <begin position="189"/>
        <end position="212"/>
    </location>
</feature>
<feature type="domain" description="ABC transporter" evidence="10">
    <location>
        <begin position="539"/>
        <end position="777"/>
    </location>
</feature>
<keyword evidence="6 9" id="KW-1133">Transmembrane helix</keyword>
<keyword evidence="13" id="KW-1185">Reference proteome</keyword>
<dbReference type="InterPro" id="IPR003593">
    <property type="entry name" value="AAA+_ATPase"/>
</dbReference>
<feature type="transmembrane region" description="Helical" evidence="9">
    <location>
        <begin position="303"/>
        <end position="324"/>
    </location>
</feature>
<dbReference type="InterPro" id="IPR027417">
    <property type="entry name" value="P-loop_NTPase"/>
</dbReference>
<dbReference type="Proteomes" id="UP001175261">
    <property type="component" value="Unassembled WGS sequence"/>
</dbReference>
<feature type="transmembrane region" description="Helical" evidence="9">
    <location>
        <begin position="1078"/>
        <end position="1096"/>
    </location>
</feature>
<dbReference type="FunFam" id="1.20.1560.10:FF:000010">
    <property type="entry name" value="Multidrug resistance-associated ABC transporter"/>
    <property type="match status" value="1"/>
</dbReference>
<evidence type="ECO:0000256" key="8">
    <source>
        <dbReference type="SAM" id="MobiDB-lite"/>
    </source>
</evidence>
<evidence type="ECO:0000256" key="6">
    <source>
        <dbReference type="ARBA" id="ARBA00022989"/>
    </source>
</evidence>
<evidence type="ECO:0000256" key="5">
    <source>
        <dbReference type="ARBA" id="ARBA00022840"/>
    </source>
</evidence>
<dbReference type="FunFam" id="3.40.50.300:FF:000565">
    <property type="entry name" value="ABC bile acid transporter"/>
    <property type="match status" value="1"/>
</dbReference>
<dbReference type="Pfam" id="PF00664">
    <property type="entry name" value="ABC_membrane"/>
    <property type="match status" value="2"/>
</dbReference>
<evidence type="ECO:0000256" key="4">
    <source>
        <dbReference type="ARBA" id="ARBA00022741"/>
    </source>
</evidence>
<dbReference type="PROSITE" id="PS50893">
    <property type="entry name" value="ABC_TRANSPORTER_2"/>
    <property type="match status" value="2"/>
</dbReference>
<evidence type="ECO:0000256" key="9">
    <source>
        <dbReference type="SAM" id="Phobius"/>
    </source>
</evidence>
<sequence>MRSNHTHDSTAFTSTDEADQTAIREEERKHWHMGIRNPFSSSRRRKKTWRRKHKTPVPTERQPNPEHDAGFFSLLTFQWMAPLMQLGYQRPLELNDIWSVNHDRSVSVLQTKLVAAFEARRHNGDKAPLRKALYDTFRQEFLLGGLCSLAASIVQVLSPFALRFLIQFASDAYMASRSGLQAPPPLSHGIGWVIGITLLQFVQTTCFNHFLYRGMIVGGQARAVLIALVFDKTTKISGRARAGGMSADSRPPGLKPGSEEEKKWMHETVRKMSSDATAQAGWSNGRIVNLMSMDTSRINNGSIMIHILWTSPVSILLALALLLVNITYSALPGFALLVLVAPLLAKATKAMIARRIKINTITDQRVSFTHEMLQGMQFIKYFSWESAFLDRLAGIRNREIKQFRAALAIRHVITAVGTSMSPFAAMLSFVTYALSGHQLSSSHVFSSLSLFGALSLPLNQLPLILGHVTDAAQSVLRIQKFLLAEEAQDPVDWDFENENGVVLKDASFTWEEGSAVRGASGIEGLSKVDVSSELPTGPSQNRDSIRRDVGERGVFTLEHLNLTVGRHELIAVIGTVGSGKSSLLSALAGDMRKTGGTITIGARRAFCPQSAWIQNTSIRENIIFQSQHDIDNASRITKEEDVGSSRWYNDVLDACALRPDLEMFPDGDLTEVGERGITISGGQKQRLNIARAIYSNADLILMDDPLSAVDAHVGQHIMDKAICGLLKDKCRILATHQLHVLRRCDRIVYMSDGQIVADGTFDQLMANHPAFRRIMATVAQEGGQQEEHRRDSDREIEGVDVRSSRVAEQVSERKAPQGSAALLMQDEERAGKNASWAMYGAYTRFSGNILNLPVMFILLVATHGSVITTSLWLSWWTADQFGYNLGTYIGIYVALGFAQILGALMFYVHLTRACSSASRNILQAAVRRLLRAPMSFFDTTPLGRITNRFSRDVDVMDNNLPDTLRNFLIFSGQIAAVFILVLVYFPYFSVALVVLAILFIFSAQYYRYSARELKKHEAVLRSHVFSRFGEAVSGIQTIRAYGLEKKFAASVSKAVDDMDGAYFLTFSNQCWLSVRLDIIGNLIVFSVGILIVTSRLSINPSFSGLVLSSILSVAQYFQYSVRHFADMENNMNSTERLHYYATKIEQEAPLHAASVPPSWPERGEIVFNDVQMRYREDLPLVLHGLSMRIEPGERVGIVGRTGAGKSSIATILFRIVELSGGSITIDGVNIGTVGLRDLRSRLAIITQEPILFQGTVRRNLDPFDQHSDADLWSALRQSSVVDQCQDQDQSMNDGSKGQRIHLDAPVEEGGSNFSLGQRQLIALARALVRGSQIIVCDEATSSVDFETDARIQQTMMRGFKGKTLLCIAHRLKTVIGYDKVCVMDAGNLVEMGAPLELWEKGGVFRDMCDRSGIRRQDFANSDEAMLSGE</sequence>
<evidence type="ECO:0000256" key="2">
    <source>
        <dbReference type="ARBA" id="ARBA00022448"/>
    </source>
</evidence>
<dbReference type="InterPro" id="IPR003439">
    <property type="entry name" value="ABC_transporter-like_ATP-bd"/>
</dbReference>
<dbReference type="Pfam" id="PF00005">
    <property type="entry name" value="ABC_tran"/>
    <property type="match status" value="2"/>
</dbReference>